<dbReference type="Gene3D" id="3.60.15.10">
    <property type="entry name" value="Ribonuclease Z/Hydroxyacylglutathione hydrolase-like"/>
    <property type="match status" value="1"/>
</dbReference>
<dbReference type="Pfam" id="PF13483">
    <property type="entry name" value="Lactamase_B_3"/>
    <property type="match status" value="1"/>
</dbReference>
<proteinExistence type="predicted"/>
<dbReference type="PANTHER" id="PTHR43546">
    <property type="entry name" value="UPF0173 METAL-DEPENDENT HYDROLASE MJ1163-RELATED"/>
    <property type="match status" value="1"/>
</dbReference>
<gene>
    <name evidence="2" type="ORF">D0C36_14900</name>
</gene>
<dbReference type="Proteomes" id="UP000264217">
    <property type="component" value="Unassembled WGS sequence"/>
</dbReference>
<dbReference type="EMBL" id="QWDC01000002">
    <property type="protein sequence ID" value="RFZ92694.1"/>
    <property type="molecule type" value="Genomic_DNA"/>
</dbReference>
<dbReference type="AlphaFoldDB" id="A0A372NUJ4"/>
<reference evidence="2 3" key="1">
    <citation type="submission" date="2018-08" db="EMBL/GenBank/DDBJ databases">
        <title>Mucilaginibacter sp. MYSH2.</title>
        <authorList>
            <person name="Seo T."/>
        </authorList>
    </citation>
    <scope>NUCLEOTIDE SEQUENCE [LARGE SCALE GENOMIC DNA]</scope>
    <source>
        <strain evidence="2 3">MYSH2</strain>
    </source>
</reference>
<evidence type="ECO:0000313" key="3">
    <source>
        <dbReference type="Proteomes" id="UP000264217"/>
    </source>
</evidence>
<dbReference type="GO" id="GO:0016787">
    <property type="term" value="F:hydrolase activity"/>
    <property type="evidence" value="ECO:0007669"/>
    <property type="project" value="UniProtKB-KW"/>
</dbReference>
<dbReference type="SMART" id="SM00849">
    <property type="entry name" value="Lactamase_B"/>
    <property type="match status" value="1"/>
</dbReference>
<name>A0A372NUJ4_9SPHI</name>
<dbReference type="PANTHER" id="PTHR43546:SF3">
    <property type="entry name" value="UPF0173 METAL-DEPENDENT HYDROLASE MJ1163"/>
    <property type="match status" value="1"/>
</dbReference>
<dbReference type="InterPro" id="IPR036866">
    <property type="entry name" value="RibonucZ/Hydroxyglut_hydro"/>
</dbReference>
<feature type="domain" description="Metallo-beta-lactamase" evidence="1">
    <location>
        <begin position="7"/>
        <end position="180"/>
    </location>
</feature>
<accession>A0A372NUJ4</accession>
<protein>
    <submittedName>
        <fullName evidence="2">MBL fold metallo-hydrolase</fullName>
    </submittedName>
</protein>
<comment type="caution">
    <text evidence="2">The sequence shown here is derived from an EMBL/GenBank/DDBJ whole genome shotgun (WGS) entry which is preliminary data.</text>
</comment>
<dbReference type="RefSeq" id="WP_117392402.1">
    <property type="nucleotide sequence ID" value="NZ_QWDC01000002.1"/>
</dbReference>
<sequence>MKISKYIHSCLLLEKDGFQLLFDPGKFTFAEDLVKVEQFIKVNAVIITHSHPDHLDVEQLKAIVKLSGAKIYTNKEVAKELKESGLSYNLVEAGLFDIGPFALQAINVKHENILDSPLPDMQAYLIDGRVLNPADSFGTYDDEFQQPELLILPVMAPFTTEIAVAEFADHIKPKAVLPVHDGYAKEFFLKQRYETYSKHFEKRGIVFHQAMQPGFSISI</sequence>
<dbReference type="SUPFAM" id="SSF56281">
    <property type="entry name" value="Metallo-hydrolase/oxidoreductase"/>
    <property type="match status" value="1"/>
</dbReference>
<keyword evidence="3" id="KW-1185">Reference proteome</keyword>
<dbReference type="InterPro" id="IPR001279">
    <property type="entry name" value="Metallo-B-lactamas"/>
</dbReference>
<dbReference type="OrthoDB" id="9805728at2"/>
<evidence type="ECO:0000313" key="2">
    <source>
        <dbReference type="EMBL" id="RFZ92694.1"/>
    </source>
</evidence>
<organism evidence="2 3">
    <name type="scientific">Mucilaginibacter conchicola</name>
    <dbReference type="NCBI Taxonomy" id="2303333"/>
    <lineage>
        <taxon>Bacteria</taxon>
        <taxon>Pseudomonadati</taxon>
        <taxon>Bacteroidota</taxon>
        <taxon>Sphingobacteriia</taxon>
        <taxon>Sphingobacteriales</taxon>
        <taxon>Sphingobacteriaceae</taxon>
        <taxon>Mucilaginibacter</taxon>
    </lineage>
</organism>
<dbReference type="InterPro" id="IPR050114">
    <property type="entry name" value="UPF0173_UPF0282_UlaG_hydrolase"/>
</dbReference>
<evidence type="ECO:0000259" key="1">
    <source>
        <dbReference type="SMART" id="SM00849"/>
    </source>
</evidence>
<keyword evidence="2" id="KW-0378">Hydrolase</keyword>